<evidence type="ECO:0000313" key="2">
    <source>
        <dbReference type="Proteomes" id="UP000007519"/>
    </source>
</evidence>
<sequence>MPKLYSLFILALLLSACQGSKKLPSQTPEKTAFVPSQKGTVWTYRYTFHNQEKEPIEQKLELLQTEQKADGLYLDLNQAKWMLRNDSLFVRCQGRGGGEFLAPLYLPTTDSASYNTCKGDVFMQVAAKRLPPKEILGKRYEDRFSYQIGPYERVEYARGLGVTLHQYFGIGQKLETQMELIDFQLGVGED</sequence>
<name>H6L9W5_SAPGL</name>
<dbReference type="Proteomes" id="UP000007519">
    <property type="component" value="Chromosome"/>
</dbReference>
<dbReference type="OrthoDB" id="9821284at2"/>
<dbReference type="STRING" id="984262.SGRA_1593"/>
<protein>
    <recommendedName>
        <fullName evidence="3">Lipoprotein</fullName>
    </recommendedName>
</protein>
<evidence type="ECO:0000313" key="1">
    <source>
        <dbReference type="EMBL" id="AFC24328.1"/>
    </source>
</evidence>
<accession>H6L9W5</accession>
<evidence type="ECO:0008006" key="3">
    <source>
        <dbReference type="Google" id="ProtNLM"/>
    </source>
</evidence>
<gene>
    <name evidence="1" type="ordered locus">SGRA_1593</name>
</gene>
<dbReference type="PROSITE" id="PS51257">
    <property type="entry name" value="PROKAR_LIPOPROTEIN"/>
    <property type="match status" value="1"/>
</dbReference>
<proteinExistence type="predicted"/>
<dbReference type="RefSeq" id="WP_015691964.1">
    <property type="nucleotide sequence ID" value="NC_016940.1"/>
</dbReference>
<organism evidence="1 2">
    <name type="scientific">Saprospira grandis (strain Lewin)</name>
    <dbReference type="NCBI Taxonomy" id="984262"/>
    <lineage>
        <taxon>Bacteria</taxon>
        <taxon>Pseudomonadati</taxon>
        <taxon>Bacteroidota</taxon>
        <taxon>Saprospiria</taxon>
        <taxon>Saprospirales</taxon>
        <taxon>Saprospiraceae</taxon>
        <taxon>Saprospira</taxon>
    </lineage>
</organism>
<dbReference type="EMBL" id="CP002831">
    <property type="protein sequence ID" value="AFC24328.1"/>
    <property type="molecule type" value="Genomic_DNA"/>
</dbReference>
<reference evidence="1 2" key="1">
    <citation type="journal article" date="2012" name="Stand. Genomic Sci.">
        <title>Complete genome sequencing and analysis of Saprospira grandis str. Lewin, a predatory marine bacterium.</title>
        <authorList>
            <person name="Saw J.H."/>
            <person name="Yuryev A."/>
            <person name="Kanbe M."/>
            <person name="Hou S."/>
            <person name="Young A.G."/>
            <person name="Aizawa S."/>
            <person name="Alam M."/>
        </authorList>
    </citation>
    <scope>NUCLEOTIDE SEQUENCE [LARGE SCALE GENOMIC DNA]</scope>
    <source>
        <strain evidence="1 2">Lewin</strain>
    </source>
</reference>
<dbReference type="KEGG" id="sgn:SGRA_1593"/>
<keyword evidence="2" id="KW-1185">Reference proteome</keyword>
<dbReference type="AlphaFoldDB" id="H6L9W5"/>
<dbReference type="HOGENOM" id="CLU_1427082_0_0_10"/>